<feature type="region of interest" description="Disordered" evidence="2">
    <location>
        <begin position="147"/>
        <end position="166"/>
    </location>
</feature>
<dbReference type="Pfam" id="PF00249">
    <property type="entry name" value="Myb_DNA-binding"/>
    <property type="match status" value="1"/>
</dbReference>
<dbReference type="PROSITE" id="PS50090">
    <property type="entry name" value="MYB_LIKE"/>
    <property type="match status" value="1"/>
</dbReference>
<proteinExistence type="predicted"/>
<feature type="region of interest" description="Disordered" evidence="2">
    <location>
        <begin position="60"/>
        <end position="79"/>
    </location>
</feature>
<dbReference type="SMART" id="SM00717">
    <property type="entry name" value="SANT"/>
    <property type="match status" value="1"/>
</dbReference>
<dbReference type="SUPFAM" id="SSF46689">
    <property type="entry name" value="Homeodomain-like"/>
    <property type="match status" value="1"/>
</dbReference>
<comment type="caution">
    <text evidence="4">The sequence shown here is derived from an EMBL/GenBank/DDBJ whole genome shotgun (WGS) entry which is preliminary data.</text>
</comment>
<sequence length="673" mass="71347">MADCHDHHAIFFITDKNQTRPRKEKATGGSNGGRRQGRKGNGQGGVETVRPHLHCLTGEHAGRMADGSDGTDVSPESEATAAAVKGGEIWGTLEELLLACAVTRHGTGSWDSVAMEVQTRSPVAARPGLTPHSCRLRFRHLHRRFSTVGSGGEEADAEEDPDASAAEGWVDELRRLRVAELRRDVERCDLSIGSLQSKVKRLREERERERSVSGEAKPDEVSVNDRLSSPSEEPGRSCRESNSTDLKPPKHPGGHQGGGGGAKEEEVAKQEASVESAAASKESSDVRSSASLCRRRSGGSEKADGEEEEEAASAARPPPARSPPLASLVDAVSTKLGPVLQRLREHDSEESAAYLGTIRRHVDLESVRRRLDASAAASRGADDDHHFPARELYRDLLLLCTNAVVFFPRGTPEHAAALKARAIVTGHASAVLHDPKQEHVAVAAAPAPAGADIVGSLIEKGKKPLIVCRKRSSIAKAAAASVRKEESTTMKGEAEAAAEEESEDEKRSVATATKDKAWGVRTKKSRGGKNSAGPGRNLAKAAAAAADDADGPRKGAGGLAKKRNAVDFLKRLNQSPPRKKRGSGSQLGTTRKRSAAMEQQSTTTRKRGTGRKEGTGRGGSRRGGKAAGTKRGVGRPQKRGPAPATPPPSKRAKTNGRSDKLSSGTGKRGGRSR</sequence>
<feature type="region of interest" description="Disordered" evidence="2">
    <location>
        <begin position="199"/>
        <end position="325"/>
    </location>
</feature>
<evidence type="ECO:0000256" key="1">
    <source>
        <dbReference type="ARBA" id="ARBA00023117"/>
    </source>
</evidence>
<feature type="compositionally biased region" description="Low complexity" evidence="2">
    <location>
        <begin position="270"/>
        <end position="281"/>
    </location>
</feature>
<evidence type="ECO:0000313" key="4">
    <source>
        <dbReference type="EMBL" id="KAG0544259.1"/>
    </source>
</evidence>
<feature type="region of interest" description="Disordered" evidence="2">
    <location>
        <begin position="482"/>
        <end position="673"/>
    </location>
</feature>
<evidence type="ECO:0000256" key="2">
    <source>
        <dbReference type="SAM" id="MobiDB-lite"/>
    </source>
</evidence>
<feature type="compositionally biased region" description="Basic and acidic residues" evidence="2">
    <location>
        <begin position="482"/>
        <end position="494"/>
    </location>
</feature>
<organism evidence="4 5">
    <name type="scientific">Sorghum bicolor</name>
    <name type="common">Sorghum</name>
    <name type="synonym">Sorghum vulgare</name>
    <dbReference type="NCBI Taxonomy" id="4558"/>
    <lineage>
        <taxon>Eukaryota</taxon>
        <taxon>Viridiplantae</taxon>
        <taxon>Streptophyta</taxon>
        <taxon>Embryophyta</taxon>
        <taxon>Tracheophyta</taxon>
        <taxon>Spermatophyta</taxon>
        <taxon>Magnoliopsida</taxon>
        <taxon>Liliopsida</taxon>
        <taxon>Poales</taxon>
        <taxon>Poaceae</taxon>
        <taxon>PACMAD clade</taxon>
        <taxon>Panicoideae</taxon>
        <taxon>Andropogonodae</taxon>
        <taxon>Andropogoneae</taxon>
        <taxon>Sorghinae</taxon>
        <taxon>Sorghum</taxon>
    </lineage>
</organism>
<dbReference type="AlphaFoldDB" id="A0A921RPM9"/>
<dbReference type="OrthoDB" id="1742084at2759"/>
<evidence type="ECO:0000259" key="3">
    <source>
        <dbReference type="PROSITE" id="PS50090"/>
    </source>
</evidence>
<feature type="compositionally biased region" description="Gly residues" evidence="2">
    <location>
        <begin position="29"/>
        <end position="45"/>
    </location>
</feature>
<dbReference type="Gene3D" id="1.20.920.10">
    <property type="entry name" value="Bromodomain-like"/>
    <property type="match status" value="1"/>
</dbReference>
<feature type="compositionally biased region" description="Acidic residues" evidence="2">
    <location>
        <begin position="153"/>
        <end position="162"/>
    </location>
</feature>
<feature type="compositionally biased region" description="Low complexity" evidence="2">
    <location>
        <begin position="532"/>
        <end position="546"/>
    </location>
</feature>
<dbReference type="InterPro" id="IPR036427">
    <property type="entry name" value="Bromodomain-like_sf"/>
</dbReference>
<reference evidence="4" key="2">
    <citation type="submission" date="2020-10" db="EMBL/GenBank/DDBJ databases">
        <authorList>
            <person name="Cooper E.A."/>
            <person name="Brenton Z.W."/>
            <person name="Flinn B.S."/>
            <person name="Jenkins J."/>
            <person name="Shu S."/>
            <person name="Flowers D."/>
            <person name="Luo F."/>
            <person name="Wang Y."/>
            <person name="Xia P."/>
            <person name="Barry K."/>
            <person name="Daum C."/>
            <person name="Lipzen A."/>
            <person name="Yoshinaga Y."/>
            <person name="Schmutz J."/>
            <person name="Saski C."/>
            <person name="Vermerris W."/>
            <person name="Kresovich S."/>
        </authorList>
    </citation>
    <scope>NUCLEOTIDE SEQUENCE</scope>
</reference>
<gene>
    <name evidence="4" type="ORF">BDA96_02G260000</name>
</gene>
<dbReference type="InterPro" id="IPR001005">
    <property type="entry name" value="SANT/Myb"/>
</dbReference>
<reference evidence="4" key="1">
    <citation type="journal article" date="2019" name="BMC Genomics">
        <title>A new reference genome for Sorghum bicolor reveals high levels of sequence similarity between sweet and grain genotypes: implications for the genetics of sugar metabolism.</title>
        <authorList>
            <person name="Cooper E.A."/>
            <person name="Brenton Z.W."/>
            <person name="Flinn B.S."/>
            <person name="Jenkins J."/>
            <person name="Shu S."/>
            <person name="Flowers D."/>
            <person name="Luo F."/>
            <person name="Wang Y."/>
            <person name="Xia P."/>
            <person name="Barry K."/>
            <person name="Daum C."/>
            <person name="Lipzen A."/>
            <person name="Yoshinaga Y."/>
            <person name="Schmutz J."/>
            <person name="Saski C."/>
            <person name="Vermerris W."/>
            <person name="Kresovich S."/>
        </authorList>
    </citation>
    <scope>NUCLEOTIDE SEQUENCE</scope>
</reference>
<dbReference type="PANTHER" id="PTHR37888">
    <property type="entry name" value="DNA-BINDING BROMODOMAIN-CONTAINING PROTEIN"/>
    <property type="match status" value="1"/>
</dbReference>
<keyword evidence="1" id="KW-0103">Bromodomain</keyword>
<dbReference type="EMBL" id="CM027681">
    <property type="protein sequence ID" value="KAG0544259.1"/>
    <property type="molecule type" value="Genomic_DNA"/>
</dbReference>
<dbReference type="PANTHER" id="PTHR37888:SF15">
    <property type="entry name" value="DNA-BINDING BROMODOMAIN-CONTAINING PROTEIN"/>
    <property type="match status" value="1"/>
</dbReference>
<dbReference type="CDD" id="cd00167">
    <property type="entry name" value="SANT"/>
    <property type="match status" value="1"/>
</dbReference>
<dbReference type="Proteomes" id="UP000807115">
    <property type="component" value="Chromosome 2"/>
</dbReference>
<dbReference type="Gene3D" id="1.10.10.60">
    <property type="entry name" value="Homeodomain-like"/>
    <property type="match status" value="1"/>
</dbReference>
<name>A0A921RPM9_SORBI</name>
<dbReference type="InterPro" id="IPR009057">
    <property type="entry name" value="Homeodomain-like_sf"/>
</dbReference>
<accession>A0A921RPM9</accession>
<dbReference type="SUPFAM" id="SSF47370">
    <property type="entry name" value="Bromodomain"/>
    <property type="match status" value="1"/>
</dbReference>
<evidence type="ECO:0000313" key="5">
    <source>
        <dbReference type="Proteomes" id="UP000807115"/>
    </source>
</evidence>
<protein>
    <recommendedName>
        <fullName evidence="3">Myb-like domain-containing protein</fullName>
    </recommendedName>
</protein>
<feature type="region of interest" description="Disordered" evidence="2">
    <location>
        <begin position="12"/>
        <end position="47"/>
    </location>
</feature>
<feature type="compositionally biased region" description="Basic and acidic residues" evidence="2">
    <location>
        <begin position="504"/>
        <end position="518"/>
    </location>
</feature>
<feature type="compositionally biased region" description="Basic and acidic residues" evidence="2">
    <location>
        <begin position="202"/>
        <end position="220"/>
    </location>
</feature>
<feature type="domain" description="Myb-like" evidence="3">
    <location>
        <begin position="90"/>
        <end position="142"/>
    </location>
</feature>